<keyword evidence="8" id="KW-0238">DNA-binding</keyword>
<evidence type="ECO:0000256" key="7">
    <source>
        <dbReference type="ARBA" id="ARBA00023015"/>
    </source>
</evidence>
<dbReference type="InterPro" id="IPR022689">
    <property type="entry name" value="Iron_dep_repressor"/>
</dbReference>
<dbReference type="Pfam" id="PF01325">
    <property type="entry name" value="Fe_dep_repress"/>
    <property type="match status" value="1"/>
</dbReference>
<dbReference type="GO" id="GO:0046983">
    <property type="term" value="F:protein dimerization activity"/>
    <property type="evidence" value="ECO:0007669"/>
    <property type="project" value="InterPro"/>
</dbReference>
<protein>
    <recommendedName>
        <fullName evidence="12">Manganese transport regulator</fullName>
    </recommendedName>
</protein>
<dbReference type="PROSITE" id="PS50944">
    <property type="entry name" value="HTH_DTXR"/>
    <property type="match status" value="1"/>
</dbReference>
<keyword evidence="10" id="KW-0804">Transcription</keyword>
<comment type="caution">
    <text evidence="14">The sequence shown here is derived from an EMBL/GenBank/DDBJ whole genome shotgun (WGS) entry which is preliminary data.</text>
</comment>
<keyword evidence="4" id="KW-0963">Cytoplasm</keyword>
<evidence type="ECO:0000259" key="13">
    <source>
        <dbReference type="PROSITE" id="PS50944"/>
    </source>
</evidence>
<dbReference type="InterPro" id="IPR036421">
    <property type="entry name" value="Fe_dep_repressor_sf"/>
</dbReference>
<dbReference type="SMART" id="SM00899">
    <property type="entry name" value="FeoA"/>
    <property type="match status" value="1"/>
</dbReference>
<organism evidence="14 15">
    <name type="scientific">Eiseniibacteriota bacterium</name>
    <dbReference type="NCBI Taxonomy" id="2212470"/>
    <lineage>
        <taxon>Bacteria</taxon>
        <taxon>Candidatus Eiseniibacteriota</taxon>
    </lineage>
</organism>
<evidence type="ECO:0000256" key="6">
    <source>
        <dbReference type="ARBA" id="ARBA00023004"/>
    </source>
</evidence>
<dbReference type="Pfam" id="PF02742">
    <property type="entry name" value="Fe_dep_repr_C"/>
    <property type="match status" value="1"/>
</dbReference>
<evidence type="ECO:0000256" key="3">
    <source>
        <dbReference type="ARBA" id="ARBA00011738"/>
    </source>
</evidence>
<sequence>MPTLTRSRQDYLKALYALGARGETVPTSALASRLEVSAPSVTNMLGRLAAERLVAHTPRAGARLTPLGQRRALDMVRRHRILESFLVKVLGFDWTEVHEDAEILEHHVSDRVLHAMDRVAGHPQEDPHGHPIPDRRGRMRRRALRPLVSLAVGTSARVREIRDVDAARMARWKEVGLVPGARVRMRAVRALDDLFEVDVAGKRVVMGGQALEGVMIERVGKEHDGAER</sequence>
<keyword evidence="11" id="KW-0464">Manganese</keyword>
<dbReference type="InterPro" id="IPR050536">
    <property type="entry name" value="DtxR_MntR_Metal-Reg"/>
</dbReference>
<evidence type="ECO:0000313" key="15">
    <source>
        <dbReference type="Proteomes" id="UP000319836"/>
    </source>
</evidence>
<dbReference type="AlphaFoldDB" id="A0A538U7J8"/>
<keyword evidence="9" id="KW-0010">Activator</keyword>
<evidence type="ECO:0000256" key="12">
    <source>
        <dbReference type="ARBA" id="ARBA00032593"/>
    </source>
</evidence>
<dbReference type="GO" id="GO:0005737">
    <property type="term" value="C:cytoplasm"/>
    <property type="evidence" value="ECO:0007669"/>
    <property type="project" value="UniProtKB-SubCell"/>
</dbReference>
<dbReference type="InterPro" id="IPR036388">
    <property type="entry name" value="WH-like_DNA-bd_sf"/>
</dbReference>
<dbReference type="InterPro" id="IPR008988">
    <property type="entry name" value="Transcriptional_repressor_C"/>
</dbReference>
<evidence type="ECO:0000256" key="11">
    <source>
        <dbReference type="ARBA" id="ARBA00023211"/>
    </source>
</evidence>
<dbReference type="InterPro" id="IPR001367">
    <property type="entry name" value="Fe_dep_repressor"/>
</dbReference>
<proteinExistence type="inferred from homology"/>
<keyword evidence="5" id="KW-0678">Repressor</keyword>
<name>A0A538U7J8_UNCEI</name>
<keyword evidence="7" id="KW-0805">Transcription regulation</keyword>
<dbReference type="Gene3D" id="2.30.30.90">
    <property type="match status" value="1"/>
</dbReference>
<dbReference type="InterPro" id="IPR038157">
    <property type="entry name" value="FeoA_core_dom"/>
</dbReference>
<evidence type="ECO:0000256" key="4">
    <source>
        <dbReference type="ARBA" id="ARBA00022490"/>
    </source>
</evidence>
<dbReference type="GO" id="GO:0046914">
    <property type="term" value="F:transition metal ion binding"/>
    <property type="evidence" value="ECO:0007669"/>
    <property type="project" value="InterPro"/>
</dbReference>
<comment type="similarity">
    <text evidence="2">Belongs to the DtxR/MntR family.</text>
</comment>
<dbReference type="Pfam" id="PF04023">
    <property type="entry name" value="FeoA"/>
    <property type="match status" value="1"/>
</dbReference>
<evidence type="ECO:0000256" key="9">
    <source>
        <dbReference type="ARBA" id="ARBA00023159"/>
    </source>
</evidence>
<dbReference type="SUPFAM" id="SSF50037">
    <property type="entry name" value="C-terminal domain of transcriptional repressors"/>
    <property type="match status" value="1"/>
</dbReference>
<dbReference type="PANTHER" id="PTHR33238">
    <property type="entry name" value="IRON (METAL) DEPENDENT REPRESSOR, DTXR FAMILY"/>
    <property type="match status" value="1"/>
</dbReference>
<dbReference type="SUPFAM" id="SSF47979">
    <property type="entry name" value="Iron-dependent repressor protein, dimerization domain"/>
    <property type="match status" value="1"/>
</dbReference>
<feature type="domain" description="HTH dtxR-type" evidence="13">
    <location>
        <begin position="4"/>
        <end position="65"/>
    </location>
</feature>
<evidence type="ECO:0000256" key="1">
    <source>
        <dbReference type="ARBA" id="ARBA00004496"/>
    </source>
</evidence>
<dbReference type="Gene3D" id="1.10.10.10">
    <property type="entry name" value="Winged helix-like DNA-binding domain superfamily/Winged helix DNA-binding domain"/>
    <property type="match status" value="1"/>
</dbReference>
<accession>A0A538U7J8</accession>
<dbReference type="SMART" id="SM00529">
    <property type="entry name" value="HTH_DTXR"/>
    <property type="match status" value="1"/>
</dbReference>
<reference evidence="14 15" key="1">
    <citation type="journal article" date="2019" name="Nat. Microbiol.">
        <title>Mediterranean grassland soil C-N compound turnover is dependent on rainfall and depth, and is mediated by genomically divergent microorganisms.</title>
        <authorList>
            <person name="Diamond S."/>
            <person name="Andeer P.F."/>
            <person name="Li Z."/>
            <person name="Crits-Christoph A."/>
            <person name="Burstein D."/>
            <person name="Anantharaman K."/>
            <person name="Lane K.R."/>
            <person name="Thomas B.C."/>
            <person name="Pan C."/>
            <person name="Northen T.R."/>
            <person name="Banfield J.F."/>
        </authorList>
    </citation>
    <scope>NUCLEOTIDE SEQUENCE [LARGE SCALE GENOMIC DNA]</scope>
    <source>
        <strain evidence="14">WS_10</strain>
    </source>
</reference>
<dbReference type="GO" id="GO:0003677">
    <property type="term" value="F:DNA binding"/>
    <property type="evidence" value="ECO:0007669"/>
    <property type="project" value="UniProtKB-KW"/>
</dbReference>
<dbReference type="InterPro" id="IPR007167">
    <property type="entry name" value="Fe-transptr_FeoA-like"/>
</dbReference>
<evidence type="ECO:0000256" key="2">
    <source>
        <dbReference type="ARBA" id="ARBA00007871"/>
    </source>
</evidence>
<dbReference type="SUPFAM" id="SSF46785">
    <property type="entry name" value="Winged helix' DNA-binding domain"/>
    <property type="match status" value="1"/>
</dbReference>
<evidence type="ECO:0000256" key="5">
    <source>
        <dbReference type="ARBA" id="ARBA00022491"/>
    </source>
</evidence>
<keyword evidence="6" id="KW-0408">Iron</keyword>
<dbReference type="Proteomes" id="UP000319836">
    <property type="component" value="Unassembled WGS sequence"/>
</dbReference>
<dbReference type="EMBL" id="VBPA01000095">
    <property type="protein sequence ID" value="TMQ71861.1"/>
    <property type="molecule type" value="Genomic_DNA"/>
</dbReference>
<evidence type="ECO:0000313" key="14">
    <source>
        <dbReference type="EMBL" id="TMQ71861.1"/>
    </source>
</evidence>
<gene>
    <name evidence="14" type="ORF">E6K80_04290</name>
</gene>
<comment type="subcellular location">
    <subcellularLocation>
        <location evidence="1">Cytoplasm</location>
    </subcellularLocation>
</comment>
<evidence type="ECO:0000256" key="8">
    <source>
        <dbReference type="ARBA" id="ARBA00023125"/>
    </source>
</evidence>
<dbReference type="GO" id="GO:0003700">
    <property type="term" value="F:DNA-binding transcription factor activity"/>
    <property type="evidence" value="ECO:0007669"/>
    <property type="project" value="InterPro"/>
</dbReference>
<comment type="subunit">
    <text evidence="3">Homodimer.</text>
</comment>
<dbReference type="InterPro" id="IPR036390">
    <property type="entry name" value="WH_DNA-bd_sf"/>
</dbReference>
<dbReference type="InterPro" id="IPR022687">
    <property type="entry name" value="HTH_DTXR"/>
</dbReference>
<evidence type="ECO:0000256" key="10">
    <source>
        <dbReference type="ARBA" id="ARBA00023163"/>
    </source>
</evidence>
<dbReference type="PANTHER" id="PTHR33238:SF11">
    <property type="entry name" value="TRANSCRIPTIONAL REGULATOR MNTR"/>
    <property type="match status" value="1"/>
</dbReference>